<reference evidence="2 3" key="1">
    <citation type="submission" date="2023-06" db="EMBL/GenBank/DDBJ databases">
        <title>Roseiconus lacunae JC819 isolated from Gulf of Mannar region, Tamil Nadu.</title>
        <authorList>
            <person name="Pk S."/>
            <person name="Ch S."/>
            <person name="Ch V.R."/>
        </authorList>
    </citation>
    <scope>NUCLEOTIDE SEQUENCE [LARGE SCALE GENOMIC DNA]</scope>
    <source>
        <strain evidence="2 3">JC819</strain>
    </source>
</reference>
<keyword evidence="1" id="KW-0472">Membrane</keyword>
<gene>
    <name evidence="2" type="ORF">QTN89_10770</name>
</gene>
<keyword evidence="1" id="KW-0812">Transmembrane</keyword>
<dbReference type="RefSeq" id="WP_149496165.1">
    <property type="nucleotide sequence ID" value="NZ_JAJMQV010000085.1"/>
</dbReference>
<keyword evidence="3" id="KW-1185">Reference proteome</keyword>
<dbReference type="Proteomes" id="UP001239462">
    <property type="component" value="Unassembled WGS sequence"/>
</dbReference>
<name>A0ABT7PHD8_9BACT</name>
<feature type="transmembrane region" description="Helical" evidence="1">
    <location>
        <begin position="20"/>
        <end position="40"/>
    </location>
</feature>
<dbReference type="EMBL" id="JASZZN010000007">
    <property type="protein sequence ID" value="MDM4015915.1"/>
    <property type="molecule type" value="Genomic_DNA"/>
</dbReference>
<evidence type="ECO:0000256" key="1">
    <source>
        <dbReference type="SAM" id="Phobius"/>
    </source>
</evidence>
<protein>
    <submittedName>
        <fullName evidence="2">Uncharacterized protein</fullName>
    </submittedName>
</protein>
<accession>A0ABT7PHD8</accession>
<evidence type="ECO:0000313" key="3">
    <source>
        <dbReference type="Proteomes" id="UP001239462"/>
    </source>
</evidence>
<sequence>MSSQQYLERRLSDLEREARVWRRIGLGALVSVVLFSAVAATHTAETPEVVRAKEFQLVGNDGKIRGAFRTLGTDNVQLRMYGAGSEVALVANDQRAILHLINDQKSSQALIEAYGKGGAIALSRANGQDRASVQINGGSAGSFVLVEPTDGPKVQLPE</sequence>
<evidence type="ECO:0000313" key="2">
    <source>
        <dbReference type="EMBL" id="MDM4015915.1"/>
    </source>
</evidence>
<comment type="caution">
    <text evidence="2">The sequence shown here is derived from an EMBL/GenBank/DDBJ whole genome shotgun (WGS) entry which is preliminary data.</text>
</comment>
<organism evidence="2 3">
    <name type="scientific">Roseiconus lacunae</name>
    <dbReference type="NCBI Taxonomy" id="2605694"/>
    <lineage>
        <taxon>Bacteria</taxon>
        <taxon>Pseudomonadati</taxon>
        <taxon>Planctomycetota</taxon>
        <taxon>Planctomycetia</taxon>
        <taxon>Pirellulales</taxon>
        <taxon>Pirellulaceae</taxon>
        <taxon>Roseiconus</taxon>
    </lineage>
</organism>
<keyword evidence="1" id="KW-1133">Transmembrane helix</keyword>
<proteinExistence type="predicted"/>